<dbReference type="EMBL" id="JADGJW010000394">
    <property type="protein sequence ID" value="KAJ3218123.1"/>
    <property type="molecule type" value="Genomic_DNA"/>
</dbReference>
<dbReference type="AlphaFoldDB" id="A0AAD5TZK9"/>
<evidence type="ECO:0000313" key="3">
    <source>
        <dbReference type="EMBL" id="KAJ3218123.1"/>
    </source>
</evidence>
<keyword evidence="1" id="KW-0175">Coiled coil</keyword>
<evidence type="ECO:0000256" key="1">
    <source>
        <dbReference type="SAM" id="Coils"/>
    </source>
</evidence>
<evidence type="ECO:0000256" key="2">
    <source>
        <dbReference type="SAM" id="MobiDB-lite"/>
    </source>
</evidence>
<accession>A0AAD5TZK9</accession>
<name>A0AAD5TZK9_9FUNG</name>
<dbReference type="InterPro" id="IPR011990">
    <property type="entry name" value="TPR-like_helical_dom_sf"/>
</dbReference>
<feature type="non-terminal residue" evidence="3">
    <location>
        <position position="1124"/>
    </location>
</feature>
<keyword evidence="4" id="KW-1185">Reference proteome</keyword>
<dbReference type="SUPFAM" id="SSF48452">
    <property type="entry name" value="TPR-like"/>
    <property type="match status" value="1"/>
</dbReference>
<proteinExistence type="predicted"/>
<feature type="region of interest" description="Disordered" evidence="2">
    <location>
        <begin position="254"/>
        <end position="275"/>
    </location>
</feature>
<reference evidence="3" key="1">
    <citation type="submission" date="2020-05" db="EMBL/GenBank/DDBJ databases">
        <title>Phylogenomic resolution of chytrid fungi.</title>
        <authorList>
            <person name="Stajich J.E."/>
            <person name="Amses K."/>
            <person name="Simmons R."/>
            <person name="Seto K."/>
            <person name="Myers J."/>
            <person name="Bonds A."/>
            <person name="Quandt C.A."/>
            <person name="Barry K."/>
            <person name="Liu P."/>
            <person name="Grigoriev I."/>
            <person name="Longcore J.E."/>
            <person name="James T.Y."/>
        </authorList>
    </citation>
    <scope>NUCLEOTIDE SEQUENCE</scope>
    <source>
        <strain evidence="3">JEL0476</strain>
    </source>
</reference>
<evidence type="ECO:0000313" key="4">
    <source>
        <dbReference type="Proteomes" id="UP001211065"/>
    </source>
</evidence>
<gene>
    <name evidence="3" type="ORF">HK099_005186</name>
</gene>
<dbReference type="Gene3D" id="1.25.40.10">
    <property type="entry name" value="Tetratricopeptide repeat domain"/>
    <property type="match status" value="1"/>
</dbReference>
<organism evidence="3 4">
    <name type="scientific">Clydaea vesicula</name>
    <dbReference type="NCBI Taxonomy" id="447962"/>
    <lineage>
        <taxon>Eukaryota</taxon>
        <taxon>Fungi</taxon>
        <taxon>Fungi incertae sedis</taxon>
        <taxon>Chytridiomycota</taxon>
        <taxon>Chytridiomycota incertae sedis</taxon>
        <taxon>Chytridiomycetes</taxon>
        <taxon>Lobulomycetales</taxon>
        <taxon>Lobulomycetaceae</taxon>
        <taxon>Clydaea</taxon>
    </lineage>
</organism>
<feature type="coiled-coil region" evidence="1">
    <location>
        <begin position="791"/>
        <end position="824"/>
    </location>
</feature>
<comment type="caution">
    <text evidence="3">The sequence shown here is derived from an EMBL/GenBank/DDBJ whole genome shotgun (WGS) entry which is preliminary data.</text>
</comment>
<sequence length="1124" mass="128253">METNTTMNKNLVINEQDEFFVHNVNSDTPSTEYSSRTISKKNSVTSFISNLKSHSNIIENEELSSNVFESDSQSHKEVNDNDTENNNLYELSQQNLDLNLAFIQQFDNANVAIQKQLSNNSMRSINNNHTTRTDSISSISSASCLNEPLKNMPNSIGEQIHSLENTVSLNSGTSLTQPMENKLRSILTATQSSNKSLNLNENQESAALQIERTDYSDKIEFNKGILNENDNLRKKSSDMYFDIQPLTDSYENFQSRNSSLSKNNNENSTCNDSNSKGFTEAMDEKENENFEINFVTEDYKRKEVASGNNSMEDFDFKSKEEPIGFDDFDFVIRQSQTDLDLTNYAEHDDNLKESAHSTECNSLESENKLGCQTENSFLKYQNELNSESPENSNNFEAGNQFIEIDKNILYSLESNTGITAQSSLYKEPSDILPSKKNSICNLAEKKLKTTVDLKSHDKICPRSLGSVQILDETNLNETNLVDNTGKVVAETLNLETQDGQTPEQSNSSETEDIYTYTFDGSDQVELEQESEHLLDEQKLFFSEVEEECSFKVESKEKKQTFTSKEESEALSVVSTDTEGEEFLDNDLLVENSSDEDILNLSSPSEQLHKINKRYLKRFLNFKKFGINFSDRGSFEENLKKIVKALSLIRLEYGLISFENFEMLVLLGKFYLKFKYFEQAFLHSQHARNLLEMLKSENPQKFYCFKVEKICFVYLNLTYCAIHNNRLDEAQDWVKRAEATLNRSNRRNEHCYIEISKTKAILEGYSGDFSKAIEELTQITEVSTRALHKMSNEEMMLKIDDMQKIAELLEKNQQYSEALDQYNKIYKLYQNITAGEKFLGEFTMKIVNMLLKASVFENEFYDFLLKYALVAVDHLTNHIKTCSKVLQVDVDLLNAANMLLWKSYLTVNNFEGAMSVIKPCLKKVTKNSKQQVDLLLKKAWTYAYFSETKKALILIYELCNNKTTLDFIENSTILQQKLGKTLKEAIEKDGQTNINSNGCNGVREGENFFTVKKTTTANFLSAHQDFRETFNKLLSLNVDIDATRSIGGVLKKSGSVNRISLKSEQKDTRPGYIDRTSTSVLALFSLPASDNVYEFLIFVLIVPNTSSIGLKYFPCGDRNTILAPL</sequence>
<feature type="compositionally biased region" description="Low complexity" evidence="2">
    <location>
        <begin position="255"/>
        <end position="275"/>
    </location>
</feature>
<protein>
    <submittedName>
        <fullName evidence="3">Uncharacterized protein</fullName>
    </submittedName>
</protein>
<dbReference type="Proteomes" id="UP001211065">
    <property type="component" value="Unassembled WGS sequence"/>
</dbReference>